<accession>A0A382VZL5</accession>
<evidence type="ECO:0000313" key="2">
    <source>
        <dbReference type="EMBL" id="SVD52056.1"/>
    </source>
</evidence>
<keyword evidence="1" id="KW-1133">Transmembrane helix</keyword>
<protein>
    <recommendedName>
        <fullName evidence="3">Prepilin type IV endopeptidase peptidase domain-containing protein</fullName>
    </recommendedName>
</protein>
<reference evidence="2" key="1">
    <citation type="submission" date="2018-05" db="EMBL/GenBank/DDBJ databases">
        <authorList>
            <person name="Lanie J.A."/>
            <person name="Ng W.-L."/>
            <person name="Kazmierczak K.M."/>
            <person name="Andrzejewski T.M."/>
            <person name="Davidsen T.M."/>
            <person name="Wayne K.J."/>
            <person name="Tettelin H."/>
            <person name="Glass J.I."/>
            <person name="Rusch D."/>
            <person name="Podicherti R."/>
            <person name="Tsui H.-C.T."/>
            <person name="Winkler M.E."/>
        </authorList>
    </citation>
    <scope>NUCLEOTIDE SEQUENCE</scope>
</reference>
<evidence type="ECO:0000256" key="1">
    <source>
        <dbReference type="SAM" id="Phobius"/>
    </source>
</evidence>
<keyword evidence="1" id="KW-0812">Transmembrane</keyword>
<dbReference type="AlphaFoldDB" id="A0A382VZL5"/>
<name>A0A382VZL5_9ZZZZ</name>
<proteinExistence type="predicted"/>
<feature type="non-terminal residue" evidence="2">
    <location>
        <position position="115"/>
    </location>
</feature>
<organism evidence="2">
    <name type="scientific">marine metagenome</name>
    <dbReference type="NCBI Taxonomy" id="408172"/>
    <lineage>
        <taxon>unclassified sequences</taxon>
        <taxon>metagenomes</taxon>
        <taxon>ecological metagenomes</taxon>
    </lineage>
</organism>
<feature type="transmembrane region" description="Helical" evidence="1">
    <location>
        <begin position="51"/>
        <end position="69"/>
    </location>
</feature>
<feature type="transmembrane region" description="Helical" evidence="1">
    <location>
        <begin position="17"/>
        <end position="39"/>
    </location>
</feature>
<sequence length="115" mass="12785">MILGLEDIPGGTPLFSFFIWLGLSGLFYLVCYVAVLNVLDDLTRNSLLKIPAMLGAAIPSAGLMAMFHYKPFALGVLITIANFYRVRDKIQNTPEKWEGLKISPALFYCASYAYI</sequence>
<evidence type="ECO:0008006" key="3">
    <source>
        <dbReference type="Google" id="ProtNLM"/>
    </source>
</evidence>
<dbReference type="EMBL" id="UINC01155925">
    <property type="protein sequence ID" value="SVD52056.1"/>
    <property type="molecule type" value="Genomic_DNA"/>
</dbReference>
<keyword evidence="1" id="KW-0472">Membrane</keyword>
<gene>
    <name evidence="2" type="ORF">METZ01_LOCUS404910</name>
</gene>